<comment type="caution">
    <text evidence="2">The sequence shown here is derived from an EMBL/GenBank/DDBJ whole genome shotgun (WGS) entry which is preliminary data.</text>
</comment>
<dbReference type="Proteomes" id="UP000077202">
    <property type="component" value="Unassembled WGS sequence"/>
</dbReference>
<feature type="compositionally biased region" description="Polar residues" evidence="1">
    <location>
        <begin position="57"/>
        <end position="67"/>
    </location>
</feature>
<feature type="region of interest" description="Disordered" evidence="1">
    <location>
        <begin position="45"/>
        <end position="85"/>
    </location>
</feature>
<evidence type="ECO:0000313" key="3">
    <source>
        <dbReference type="Proteomes" id="UP000077202"/>
    </source>
</evidence>
<gene>
    <name evidence="2" type="ORF">AXG93_3822s1150</name>
</gene>
<sequence length="111" mass="12480">MKGSEWIDQRWEGFSEVCVHMRHVELRQRVRLRPLRHIKNKKNELRSVESVTDARRSLSNTIGQSAPLSVDEMAKPPAPSNEIRDLCVRLSSLSGSQVPPSQASQSTSSLS</sequence>
<evidence type="ECO:0000313" key="2">
    <source>
        <dbReference type="EMBL" id="OAE33459.1"/>
    </source>
</evidence>
<organism evidence="2 3">
    <name type="scientific">Marchantia polymorpha subsp. ruderalis</name>
    <dbReference type="NCBI Taxonomy" id="1480154"/>
    <lineage>
        <taxon>Eukaryota</taxon>
        <taxon>Viridiplantae</taxon>
        <taxon>Streptophyta</taxon>
        <taxon>Embryophyta</taxon>
        <taxon>Marchantiophyta</taxon>
        <taxon>Marchantiopsida</taxon>
        <taxon>Marchantiidae</taxon>
        <taxon>Marchantiales</taxon>
        <taxon>Marchantiaceae</taxon>
        <taxon>Marchantia</taxon>
    </lineage>
</organism>
<feature type="compositionally biased region" description="Basic and acidic residues" evidence="1">
    <location>
        <begin position="45"/>
        <end position="56"/>
    </location>
</feature>
<dbReference type="EMBL" id="LVLJ01000653">
    <property type="protein sequence ID" value="OAE33459.1"/>
    <property type="molecule type" value="Genomic_DNA"/>
</dbReference>
<dbReference type="AlphaFoldDB" id="A0A176WK90"/>
<proteinExistence type="predicted"/>
<protein>
    <submittedName>
        <fullName evidence="2">Uncharacterized protein</fullName>
    </submittedName>
</protein>
<accession>A0A176WK90</accession>
<evidence type="ECO:0000256" key="1">
    <source>
        <dbReference type="SAM" id="MobiDB-lite"/>
    </source>
</evidence>
<name>A0A176WK90_MARPO</name>
<keyword evidence="3" id="KW-1185">Reference proteome</keyword>
<reference evidence="2" key="1">
    <citation type="submission" date="2016-03" db="EMBL/GenBank/DDBJ databases">
        <title>Mechanisms controlling the formation of the plant cell surface in tip-growing cells are functionally conserved among land plants.</title>
        <authorList>
            <person name="Honkanen S."/>
            <person name="Jones V.A."/>
            <person name="Morieri G."/>
            <person name="Champion C."/>
            <person name="Hetherington A.J."/>
            <person name="Kelly S."/>
            <person name="Saint-Marcoux D."/>
            <person name="Proust H."/>
            <person name="Prescott H."/>
            <person name="Dolan L."/>
        </authorList>
    </citation>
    <scope>NUCLEOTIDE SEQUENCE [LARGE SCALE GENOMIC DNA]</scope>
    <source>
        <tissue evidence="2">Whole gametophyte</tissue>
    </source>
</reference>